<dbReference type="RefSeq" id="WP_263830286.1">
    <property type="nucleotide sequence ID" value="NZ_JAOWLB010000020.1"/>
</dbReference>
<gene>
    <name evidence="1" type="ORF">OE747_20180</name>
</gene>
<proteinExistence type="predicted"/>
<dbReference type="Proteomes" id="UP001320899">
    <property type="component" value="Unassembled WGS sequence"/>
</dbReference>
<dbReference type="EMBL" id="JAOWLB010000020">
    <property type="protein sequence ID" value="MCV2890663.1"/>
    <property type="molecule type" value="Genomic_DNA"/>
</dbReference>
<keyword evidence="2" id="KW-1185">Reference proteome</keyword>
<dbReference type="Pfam" id="PF19888">
    <property type="entry name" value="DUF6361"/>
    <property type="match status" value="1"/>
</dbReference>
<comment type="caution">
    <text evidence="1">The sequence shown here is derived from an EMBL/GenBank/DDBJ whole genome shotgun (WGS) entry which is preliminary data.</text>
</comment>
<evidence type="ECO:0000313" key="2">
    <source>
        <dbReference type="Proteomes" id="UP001320899"/>
    </source>
</evidence>
<organism evidence="1 2">
    <name type="scientific">Ruegeria aquimaris</name>
    <dbReference type="NCBI Taxonomy" id="2984333"/>
    <lineage>
        <taxon>Bacteria</taxon>
        <taxon>Pseudomonadati</taxon>
        <taxon>Pseudomonadota</taxon>
        <taxon>Alphaproteobacteria</taxon>
        <taxon>Rhodobacterales</taxon>
        <taxon>Roseobacteraceae</taxon>
        <taxon>Ruegeria</taxon>
    </lineage>
</organism>
<reference evidence="1 2" key="1">
    <citation type="submission" date="2022-10" db="EMBL/GenBank/DDBJ databases">
        <title>Ruegeria sp. nov., isolated from ocean surface sediments.</title>
        <authorList>
            <person name="He W."/>
            <person name="Xue H.-P."/>
            <person name="Zhang D.-F."/>
        </authorList>
    </citation>
    <scope>NUCLEOTIDE SEQUENCE [LARGE SCALE GENOMIC DNA]</scope>
    <source>
        <strain evidence="1 2">XHP0148</strain>
    </source>
</reference>
<protein>
    <submittedName>
        <fullName evidence="1">DUF6361 family protein</fullName>
    </submittedName>
</protein>
<evidence type="ECO:0000313" key="1">
    <source>
        <dbReference type="EMBL" id="MCV2890663.1"/>
    </source>
</evidence>
<name>A0ABT3APS2_9RHOB</name>
<accession>A0ABT3APS2</accession>
<sequence>MSFLGWIDFDQADRDRTRRIIDLFGQEDTRDELGLGAIRDGLADLMFPGTSTIQTRLRYMLFTPWIYRMAGERNISAAGRRDIARGLEILLIDALQRGGETRGVIGSEAREKLKRLPSDVYWAGLWALGIRRFQGTRNACFEVPSSEAATLWAPGLPSHPENFLQSDEAAVRFALTQEEAGFLRDRLVQAAPDSLFTYLSRQQTAAECDWVWLHPDFASWPERLRRIATHAERFSRLMHGAALLYNLMLAEELAAIQGETVAIGKEKVEAYTKSLDAWREEIAGLALADWSLDDLWLLVEQTGHTVTTQARRFVESWRMVTEQAAGNVRIDAQARSLVRQREERLKNRKSRFINGSALRSWNGASGVAPFNYRWQPVVSDHLKDLADAG</sequence>
<dbReference type="InterPro" id="IPR045941">
    <property type="entry name" value="DUF6361"/>
</dbReference>